<dbReference type="EMBL" id="RDPI01000407">
    <property type="protein sequence ID" value="MBF4375905.1"/>
    <property type="molecule type" value="Genomic_DNA"/>
</dbReference>
<organism evidence="1 2">
    <name type="scientific">Vibrio anguillarum</name>
    <name type="common">Listonella anguillarum</name>
    <dbReference type="NCBI Taxonomy" id="55601"/>
    <lineage>
        <taxon>Bacteria</taxon>
        <taxon>Pseudomonadati</taxon>
        <taxon>Pseudomonadota</taxon>
        <taxon>Gammaproteobacteria</taxon>
        <taxon>Vibrionales</taxon>
        <taxon>Vibrionaceae</taxon>
        <taxon>Vibrio</taxon>
    </lineage>
</organism>
<keyword evidence="2" id="KW-1185">Reference proteome</keyword>
<feature type="non-terminal residue" evidence="1">
    <location>
        <position position="1"/>
    </location>
</feature>
<accession>A0ABR9ZBU7</accession>
<protein>
    <submittedName>
        <fullName evidence="1">Glycosyl transferase</fullName>
    </submittedName>
</protein>
<dbReference type="Proteomes" id="UP000726136">
    <property type="component" value="Unassembled WGS sequence"/>
</dbReference>
<evidence type="ECO:0000313" key="1">
    <source>
        <dbReference type="EMBL" id="MBF4375905.1"/>
    </source>
</evidence>
<keyword evidence="1" id="KW-0808">Transferase</keyword>
<evidence type="ECO:0000313" key="2">
    <source>
        <dbReference type="Proteomes" id="UP000726136"/>
    </source>
</evidence>
<reference evidence="1 2" key="1">
    <citation type="journal article" date="2021" name="PeerJ">
        <title>Analysis of 44 Vibrio anguillarum genomes reveals high genetic diversity.</title>
        <authorList>
            <person name="Hansen M.J."/>
            <person name="Dalsgaard I."/>
        </authorList>
    </citation>
    <scope>NUCLEOTIDE SEQUENCE [LARGE SCALE GENOMIC DNA]</scope>
    <source>
        <strain evidence="1 2">040915-1/1B</strain>
    </source>
</reference>
<proteinExistence type="predicted"/>
<dbReference type="GO" id="GO:0016740">
    <property type="term" value="F:transferase activity"/>
    <property type="evidence" value="ECO:0007669"/>
    <property type="project" value="UniProtKB-KW"/>
</dbReference>
<sequence>IQLGEEAKAKWYRKIIRETYSLYRKFAMFYHNNKVKK</sequence>
<name>A0ABR9ZBU7_VIBAN</name>
<comment type="caution">
    <text evidence="1">The sequence shown here is derived from an EMBL/GenBank/DDBJ whole genome shotgun (WGS) entry which is preliminary data.</text>
</comment>
<gene>
    <name evidence="1" type="ORF">EAY46_23230</name>
</gene>